<dbReference type="PANTHER" id="PTHR43539">
    <property type="entry name" value="FLAVIN-BINDING MONOOXYGENASE-LIKE PROTEIN (AFU_ORTHOLOGUE AFUA_4G09220)"/>
    <property type="match status" value="1"/>
</dbReference>
<organism evidence="2 3">
    <name type="scientific">Janibacter cremeus</name>
    <dbReference type="NCBI Taxonomy" id="1285192"/>
    <lineage>
        <taxon>Bacteria</taxon>
        <taxon>Bacillati</taxon>
        <taxon>Actinomycetota</taxon>
        <taxon>Actinomycetes</taxon>
        <taxon>Micrococcales</taxon>
        <taxon>Intrasporangiaceae</taxon>
        <taxon>Janibacter</taxon>
    </lineage>
</organism>
<dbReference type="Gene3D" id="3.50.50.60">
    <property type="entry name" value="FAD/NAD(P)-binding domain"/>
    <property type="match status" value="1"/>
</dbReference>
<evidence type="ECO:0000313" key="3">
    <source>
        <dbReference type="Proteomes" id="UP000554054"/>
    </source>
</evidence>
<dbReference type="SUPFAM" id="SSF51905">
    <property type="entry name" value="FAD/NAD(P)-binding domain"/>
    <property type="match status" value="2"/>
</dbReference>
<gene>
    <name evidence="2" type="ORF">BJY20_002162</name>
</gene>
<accession>A0A852VTN9</accession>
<dbReference type="InterPro" id="IPR050982">
    <property type="entry name" value="Auxin_biosynth/cation_transpt"/>
</dbReference>
<dbReference type="PRINTS" id="PR00368">
    <property type="entry name" value="FADPNR"/>
</dbReference>
<dbReference type="EMBL" id="JACCAE010000001">
    <property type="protein sequence ID" value="NYF98770.1"/>
    <property type="molecule type" value="Genomic_DNA"/>
</dbReference>
<dbReference type="AlphaFoldDB" id="A0A852VTN9"/>
<name>A0A852VTN9_9MICO</name>
<dbReference type="Proteomes" id="UP000554054">
    <property type="component" value="Unassembled WGS sequence"/>
</dbReference>
<sequence length="368" mass="40238">MQTQHVETVIIGAGQAGLSAAYHLGRKGVECLVLDGNARIGDEWRRRYDSLRLFTPAGRSGLDGLPFPGDPWAFPTKDEMADYLELYALTHQLPVRLLSRVRRLAAEGDGFRVDLDETAERSITCDAVVVATGTFGERPNLPPFATELARSIHQVHSSAYHGPGHLPEGPVLVVGASHSGLDIALELGAGRDTTLVGPVHGNVPLEWGTWRMRRAFPVLEFAFQHVLTRRTPMGRKMLGVMRHHGAPQLRIKAHHLAEAGVEWVDDHVVGASAGGLPQLADGRTFDVAGVVWATGWHHDHSWIDLPVTTEDGWPVEYRGVVEDVAGLYFCGLAFQYAFSSGEMIGVGRDAAYVADRIARRQVSRMRAA</sequence>
<dbReference type="Pfam" id="PF13738">
    <property type="entry name" value="Pyr_redox_3"/>
    <property type="match status" value="1"/>
</dbReference>
<dbReference type="GO" id="GO:0050660">
    <property type="term" value="F:flavin adenine dinucleotide binding"/>
    <property type="evidence" value="ECO:0007669"/>
    <property type="project" value="TreeGrafter"/>
</dbReference>
<dbReference type="RefSeq" id="WP_185991542.1">
    <property type="nucleotide sequence ID" value="NZ_JACCAE010000001.1"/>
</dbReference>
<keyword evidence="3" id="KW-1185">Reference proteome</keyword>
<evidence type="ECO:0000256" key="1">
    <source>
        <dbReference type="ARBA" id="ARBA00023002"/>
    </source>
</evidence>
<comment type="caution">
    <text evidence="2">The sequence shown here is derived from an EMBL/GenBank/DDBJ whole genome shotgun (WGS) entry which is preliminary data.</text>
</comment>
<dbReference type="InterPro" id="IPR036188">
    <property type="entry name" value="FAD/NAD-bd_sf"/>
</dbReference>
<reference evidence="2 3" key="1">
    <citation type="submission" date="2020-07" db="EMBL/GenBank/DDBJ databases">
        <title>Sequencing the genomes of 1000 actinobacteria strains.</title>
        <authorList>
            <person name="Klenk H.-P."/>
        </authorList>
    </citation>
    <scope>NUCLEOTIDE SEQUENCE [LARGE SCALE GENOMIC DNA]</scope>
    <source>
        <strain evidence="2 3">DSM 26154</strain>
    </source>
</reference>
<evidence type="ECO:0000313" key="2">
    <source>
        <dbReference type="EMBL" id="NYF98770.1"/>
    </source>
</evidence>
<proteinExistence type="predicted"/>
<dbReference type="PRINTS" id="PR00469">
    <property type="entry name" value="PNDRDTASEII"/>
</dbReference>
<dbReference type="PANTHER" id="PTHR43539:SF78">
    <property type="entry name" value="FLAVIN-CONTAINING MONOOXYGENASE"/>
    <property type="match status" value="1"/>
</dbReference>
<keyword evidence="1" id="KW-0560">Oxidoreductase</keyword>
<protein>
    <submittedName>
        <fullName evidence="2">Putative flavoprotein involved in K+ transport</fullName>
    </submittedName>
</protein>
<dbReference type="GO" id="GO:0004497">
    <property type="term" value="F:monooxygenase activity"/>
    <property type="evidence" value="ECO:0007669"/>
    <property type="project" value="TreeGrafter"/>
</dbReference>